<keyword evidence="2" id="KW-1185">Reference proteome</keyword>
<comment type="caution">
    <text evidence="1">The sequence shown here is derived from an EMBL/GenBank/DDBJ whole genome shotgun (WGS) entry which is preliminary data.</text>
</comment>
<gene>
    <name evidence="1" type="ORF">GMARGA_LOCUS6839</name>
</gene>
<accession>A0ABN7UHR5</accession>
<dbReference type="Proteomes" id="UP000789901">
    <property type="component" value="Unassembled WGS sequence"/>
</dbReference>
<evidence type="ECO:0000313" key="2">
    <source>
        <dbReference type="Proteomes" id="UP000789901"/>
    </source>
</evidence>
<evidence type="ECO:0000313" key="1">
    <source>
        <dbReference type="EMBL" id="CAG8600115.1"/>
    </source>
</evidence>
<name>A0ABN7UHR5_GIGMA</name>
<protein>
    <submittedName>
        <fullName evidence="1">532_t:CDS:1</fullName>
    </submittedName>
</protein>
<proteinExistence type="predicted"/>
<reference evidence="1 2" key="1">
    <citation type="submission" date="2021-06" db="EMBL/GenBank/DDBJ databases">
        <authorList>
            <person name="Kallberg Y."/>
            <person name="Tangrot J."/>
            <person name="Rosling A."/>
        </authorList>
    </citation>
    <scope>NUCLEOTIDE SEQUENCE [LARGE SCALE GENOMIC DNA]</scope>
    <source>
        <strain evidence="1 2">120-4 pot B 10/14</strain>
    </source>
</reference>
<sequence length="108" mass="12822">MTFNEINNFVSYINGPIVFPRIFRINIHSHIQNSQYTNTRNRNRNRNRITAYNLVKKRISEEGFLINVTNGRVIGQSTNIIWRNLTPAEKNIFRNYAIQIRSIIDNRN</sequence>
<organism evidence="1 2">
    <name type="scientific">Gigaspora margarita</name>
    <dbReference type="NCBI Taxonomy" id="4874"/>
    <lineage>
        <taxon>Eukaryota</taxon>
        <taxon>Fungi</taxon>
        <taxon>Fungi incertae sedis</taxon>
        <taxon>Mucoromycota</taxon>
        <taxon>Glomeromycotina</taxon>
        <taxon>Glomeromycetes</taxon>
        <taxon>Diversisporales</taxon>
        <taxon>Gigasporaceae</taxon>
        <taxon>Gigaspora</taxon>
    </lineage>
</organism>
<dbReference type="EMBL" id="CAJVQB010003183">
    <property type="protein sequence ID" value="CAG8600115.1"/>
    <property type="molecule type" value="Genomic_DNA"/>
</dbReference>